<organism evidence="8 9">
    <name type="scientific">Gemelliphila palaticanis</name>
    <dbReference type="NCBI Taxonomy" id="81950"/>
    <lineage>
        <taxon>Bacteria</taxon>
        <taxon>Bacillati</taxon>
        <taxon>Bacillota</taxon>
        <taxon>Bacilli</taxon>
        <taxon>Bacillales</taxon>
        <taxon>Gemellaceae</taxon>
        <taxon>Gemelliphila</taxon>
    </lineage>
</organism>
<dbReference type="EMBL" id="JACBYF010000010">
    <property type="protein sequence ID" value="NYS47677.1"/>
    <property type="molecule type" value="Genomic_DNA"/>
</dbReference>
<protein>
    <submittedName>
        <fullName evidence="8">YneF family protein</fullName>
    </submittedName>
</protein>
<feature type="region of interest" description="Disordered" evidence="6">
    <location>
        <begin position="55"/>
        <end position="79"/>
    </location>
</feature>
<proteinExistence type="inferred from homology"/>
<evidence type="ECO:0000256" key="3">
    <source>
        <dbReference type="ARBA" id="ARBA00022692"/>
    </source>
</evidence>
<evidence type="ECO:0000256" key="1">
    <source>
        <dbReference type="ARBA" id="ARBA00004167"/>
    </source>
</evidence>
<keyword evidence="5 7" id="KW-0472">Membrane</keyword>
<evidence type="ECO:0000256" key="4">
    <source>
        <dbReference type="ARBA" id="ARBA00022989"/>
    </source>
</evidence>
<dbReference type="InterPro" id="IPR005359">
    <property type="entry name" value="UPF0154"/>
</dbReference>
<keyword evidence="3 7" id="KW-0812">Transmembrane</keyword>
<comment type="similarity">
    <text evidence="2">Belongs to the UPF0154 family.</text>
</comment>
<gene>
    <name evidence="8" type="ORF">HZY85_05660</name>
</gene>
<keyword evidence="9" id="KW-1185">Reference proteome</keyword>
<evidence type="ECO:0000313" key="8">
    <source>
        <dbReference type="EMBL" id="NYS47677.1"/>
    </source>
</evidence>
<evidence type="ECO:0000313" key="9">
    <source>
        <dbReference type="Proteomes" id="UP000531840"/>
    </source>
</evidence>
<evidence type="ECO:0000256" key="7">
    <source>
        <dbReference type="SAM" id="Phobius"/>
    </source>
</evidence>
<comment type="caution">
    <text evidence="8">The sequence shown here is derived from an EMBL/GenBank/DDBJ whole genome shotgun (WGS) entry which is preliminary data.</text>
</comment>
<evidence type="ECO:0000256" key="5">
    <source>
        <dbReference type="ARBA" id="ARBA00023136"/>
    </source>
</evidence>
<feature type="compositionally biased region" description="Low complexity" evidence="6">
    <location>
        <begin position="61"/>
        <end position="79"/>
    </location>
</feature>
<keyword evidence="4 7" id="KW-1133">Transmembrane helix</keyword>
<name>A0ABX2SZY9_9BACL</name>
<reference evidence="8 9" key="1">
    <citation type="submission" date="2020-07" db="EMBL/GenBank/DDBJ databases">
        <title>MOT database genomes.</title>
        <authorList>
            <person name="Joseph S."/>
            <person name="Aduse-Opoku J."/>
            <person name="Hashim A."/>
            <person name="Wade W."/>
            <person name="Curtis M."/>
        </authorList>
    </citation>
    <scope>NUCLEOTIDE SEQUENCE [LARGE SCALE GENOMIC DNA]</scope>
    <source>
        <strain evidence="8 9">CIP 106318</strain>
    </source>
</reference>
<evidence type="ECO:0000256" key="6">
    <source>
        <dbReference type="SAM" id="MobiDB-lite"/>
    </source>
</evidence>
<dbReference type="RefSeq" id="WP_179941465.1">
    <property type="nucleotide sequence ID" value="NZ_JACBYF010000010.1"/>
</dbReference>
<evidence type="ECO:0000256" key="2">
    <source>
        <dbReference type="ARBA" id="ARBA00006694"/>
    </source>
</evidence>
<accession>A0ABX2SZY9</accession>
<feature type="transmembrane region" description="Helical" evidence="7">
    <location>
        <begin position="6"/>
        <end position="25"/>
    </location>
</feature>
<sequence>MSTGIVILIATACFVGGAVLGFFLARKNFMNYMEKNPQLNEEVLMNMMSQMGQKPSKKKMNQMMSNMQKAQKQAMKSKK</sequence>
<dbReference type="Pfam" id="PF03672">
    <property type="entry name" value="UPF0154"/>
    <property type="match status" value="1"/>
</dbReference>
<dbReference type="Proteomes" id="UP000531840">
    <property type="component" value="Unassembled WGS sequence"/>
</dbReference>
<comment type="subcellular location">
    <subcellularLocation>
        <location evidence="1">Membrane</location>
        <topology evidence="1">Single-pass membrane protein</topology>
    </subcellularLocation>
</comment>